<dbReference type="InterPro" id="IPR047657">
    <property type="entry name" value="PmbA"/>
</dbReference>
<feature type="domain" description="Metalloprotease TldD/E C-terminal" evidence="3">
    <location>
        <begin position="245"/>
        <end position="450"/>
    </location>
</feature>
<comment type="similarity">
    <text evidence="1">Belongs to the peptidase U62 family.</text>
</comment>
<dbReference type="Pfam" id="PF01523">
    <property type="entry name" value="PmbA_TldD_1st"/>
    <property type="match status" value="1"/>
</dbReference>
<dbReference type="Pfam" id="PF19290">
    <property type="entry name" value="PmbA_TldD_2nd"/>
    <property type="match status" value="1"/>
</dbReference>
<dbReference type="PANTHER" id="PTHR43421:SF1">
    <property type="entry name" value="METALLOPROTEASE PMBA"/>
    <property type="match status" value="1"/>
</dbReference>
<dbReference type="OrthoDB" id="230482at2"/>
<dbReference type="InterPro" id="IPR045569">
    <property type="entry name" value="Metalloprtase-TldD/E_C"/>
</dbReference>
<accession>A0A518D498</accession>
<evidence type="ECO:0000259" key="3">
    <source>
        <dbReference type="Pfam" id="PF19289"/>
    </source>
</evidence>
<feature type="domain" description="Metalloprotease TldD/E N-terminal" evidence="2">
    <location>
        <begin position="43"/>
        <end position="100"/>
    </location>
</feature>
<gene>
    <name evidence="5" type="ORF">Pla163_34490</name>
</gene>
<dbReference type="GO" id="GO:0008237">
    <property type="term" value="F:metallopeptidase activity"/>
    <property type="evidence" value="ECO:0007669"/>
    <property type="project" value="InterPro"/>
</dbReference>
<dbReference type="PANTHER" id="PTHR43421">
    <property type="entry name" value="METALLOPROTEASE PMBA"/>
    <property type="match status" value="1"/>
</dbReference>
<dbReference type="InterPro" id="IPR036059">
    <property type="entry name" value="TldD/PmbA_sf"/>
</dbReference>
<dbReference type="GO" id="GO:0006508">
    <property type="term" value="P:proteolysis"/>
    <property type="evidence" value="ECO:0007669"/>
    <property type="project" value="InterPro"/>
</dbReference>
<dbReference type="RefSeq" id="WP_145191279.1">
    <property type="nucleotide sequence ID" value="NZ_CP036290.1"/>
</dbReference>
<name>A0A518D498_9BACT</name>
<dbReference type="InterPro" id="IPR002510">
    <property type="entry name" value="Metalloprtase-TldD/E_N"/>
</dbReference>
<dbReference type="SUPFAM" id="SSF111283">
    <property type="entry name" value="Putative modulator of DNA gyrase, PmbA/TldD"/>
    <property type="match status" value="1"/>
</dbReference>
<organism evidence="5 6">
    <name type="scientific">Rohdeia mirabilis</name>
    <dbReference type="NCBI Taxonomy" id="2528008"/>
    <lineage>
        <taxon>Bacteria</taxon>
        <taxon>Pseudomonadati</taxon>
        <taxon>Planctomycetota</taxon>
        <taxon>Planctomycetia</taxon>
        <taxon>Planctomycetia incertae sedis</taxon>
        <taxon>Rohdeia</taxon>
    </lineage>
</organism>
<proteinExistence type="inferred from homology"/>
<sequence>MPSETTIRPADAVNVEAALERARHAVDLATSAGADHAVAQYGSARSLELQQREGRVESIEESRSASIGVQLWVDGRYSSHVTTDLRPATLAKFVTDAVAMTRLLEQDPHRRPVPRALWEDRADVDLDQVDPAVDALGQDDRLAICAAIEDAARADAAVLSATAYHSDGHVLFARAAADGFEGTGEHTSLSFGATVSVKDAGDKRPEAYRFTGAAHRADVPDPGTIGSEALERALARRGAAKAPSARATMVLTPQAASPFMRRVLGAMQAGAVQQRRSFLEGRLGDRIASEHLDLWDEPHRPRSGASRLFDSEGMATKRRHLIAGGVLETFFVDTYYGSKLGWAPTTTGSTNVVFAGGAGDLESLVSGVDRGFLVAGWLGGNSNPTTGDYSFGIHGHRIEGGRLTTPVAEMNVTGSYADLLPRLAAVGDDPEPWSTFRSPTLVFEGVDFSGS</sequence>
<dbReference type="GO" id="GO:0005829">
    <property type="term" value="C:cytosol"/>
    <property type="evidence" value="ECO:0007669"/>
    <property type="project" value="TreeGrafter"/>
</dbReference>
<evidence type="ECO:0000313" key="6">
    <source>
        <dbReference type="Proteomes" id="UP000319342"/>
    </source>
</evidence>
<dbReference type="AlphaFoldDB" id="A0A518D498"/>
<dbReference type="EMBL" id="CP036290">
    <property type="protein sequence ID" value="QDU86298.1"/>
    <property type="molecule type" value="Genomic_DNA"/>
</dbReference>
<reference evidence="5 6" key="1">
    <citation type="submission" date="2019-02" db="EMBL/GenBank/DDBJ databases">
        <title>Deep-cultivation of Planctomycetes and their phenomic and genomic characterization uncovers novel biology.</title>
        <authorList>
            <person name="Wiegand S."/>
            <person name="Jogler M."/>
            <person name="Boedeker C."/>
            <person name="Pinto D."/>
            <person name="Vollmers J."/>
            <person name="Rivas-Marin E."/>
            <person name="Kohn T."/>
            <person name="Peeters S.H."/>
            <person name="Heuer A."/>
            <person name="Rast P."/>
            <person name="Oberbeckmann S."/>
            <person name="Bunk B."/>
            <person name="Jeske O."/>
            <person name="Meyerdierks A."/>
            <person name="Storesund J.E."/>
            <person name="Kallscheuer N."/>
            <person name="Luecker S."/>
            <person name="Lage O.M."/>
            <person name="Pohl T."/>
            <person name="Merkel B.J."/>
            <person name="Hornburger P."/>
            <person name="Mueller R.-W."/>
            <person name="Bruemmer F."/>
            <person name="Labrenz M."/>
            <person name="Spormann A.M."/>
            <person name="Op den Camp H."/>
            <person name="Overmann J."/>
            <person name="Amann R."/>
            <person name="Jetten M.S.M."/>
            <person name="Mascher T."/>
            <person name="Medema M.H."/>
            <person name="Devos D.P."/>
            <person name="Kaster A.-K."/>
            <person name="Ovreas L."/>
            <person name="Rohde M."/>
            <person name="Galperin M.Y."/>
            <person name="Jogler C."/>
        </authorList>
    </citation>
    <scope>NUCLEOTIDE SEQUENCE [LARGE SCALE GENOMIC DNA]</scope>
    <source>
        <strain evidence="5 6">Pla163</strain>
    </source>
</reference>
<protein>
    <submittedName>
        <fullName evidence="5">Peptidase PmbA</fullName>
    </submittedName>
</protein>
<dbReference type="InterPro" id="IPR035068">
    <property type="entry name" value="TldD/PmbA_N"/>
</dbReference>
<dbReference type="Gene3D" id="3.30.2290.10">
    <property type="entry name" value="PmbA/TldD superfamily"/>
    <property type="match status" value="1"/>
</dbReference>
<evidence type="ECO:0000256" key="1">
    <source>
        <dbReference type="ARBA" id="ARBA00005836"/>
    </source>
</evidence>
<dbReference type="Proteomes" id="UP000319342">
    <property type="component" value="Chromosome"/>
</dbReference>
<keyword evidence="6" id="KW-1185">Reference proteome</keyword>
<evidence type="ECO:0000259" key="4">
    <source>
        <dbReference type="Pfam" id="PF19290"/>
    </source>
</evidence>
<evidence type="ECO:0000259" key="2">
    <source>
        <dbReference type="Pfam" id="PF01523"/>
    </source>
</evidence>
<dbReference type="Pfam" id="PF19289">
    <property type="entry name" value="PmbA_TldD_3rd"/>
    <property type="match status" value="1"/>
</dbReference>
<evidence type="ECO:0000313" key="5">
    <source>
        <dbReference type="EMBL" id="QDU86298.1"/>
    </source>
</evidence>
<feature type="domain" description="Metalloprotease TldD/E central" evidence="4">
    <location>
        <begin position="135"/>
        <end position="236"/>
    </location>
</feature>
<dbReference type="InterPro" id="IPR045570">
    <property type="entry name" value="Metalloprtase-TldD/E_cen_dom"/>
</dbReference>